<proteinExistence type="predicted"/>
<dbReference type="PROSITE" id="PS01124">
    <property type="entry name" value="HTH_ARAC_FAMILY_2"/>
    <property type="match status" value="1"/>
</dbReference>
<protein>
    <submittedName>
        <fullName evidence="5">Helix-turn-helix domain-containing protein</fullName>
    </submittedName>
</protein>
<reference evidence="6" key="1">
    <citation type="journal article" date="2019" name="Int. J. Syst. Evol. Microbiol.">
        <title>The Global Catalogue of Microorganisms (GCM) 10K type strain sequencing project: providing services to taxonomists for standard genome sequencing and annotation.</title>
        <authorList>
            <consortium name="The Broad Institute Genomics Platform"/>
            <consortium name="The Broad Institute Genome Sequencing Center for Infectious Disease"/>
            <person name="Wu L."/>
            <person name="Ma J."/>
        </authorList>
    </citation>
    <scope>NUCLEOTIDE SEQUENCE [LARGE SCALE GENOMIC DNA]</scope>
    <source>
        <strain evidence="6">JCM 18657</strain>
    </source>
</reference>
<feature type="domain" description="HTH araC/xylS-type" evidence="4">
    <location>
        <begin position="174"/>
        <end position="275"/>
    </location>
</feature>
<dbReference type="Gene3D" id="1.10.10.60">
    <property type="entry name" value="Homeodomain-like"/>
    <property type="match status" value="2"/>
</dbReference>
<dbReference type="InterPro" id="IPR011051">
    <property type="entry name" value="RmlC_Cupin_sf"/>
</dbReference>
<dbReference type="SMART" id="SM00342">
    <property type="entry name" value="HTH_ARAC"/>
    <property type="match status" value="1"/>
</dbReference>
<dbReference type="InterPro" id="IPR018060">
    <property type="entry name" value="HTH_AraC"/>
</dbReference>
<dbReference type="SUPFAM" id="SSF51182">
    <property type="entry name" value="RmlC-like cupins"/>
    <property type="match status" value="1"/>
</dbReference>
<comment type="caution">
    <text evidence="5">The sequence shown here is derived from an EMBL/GenBank/DDBJ whole genome shotgun (WGS) entry which is preliminary data.</text>
</comment>
<keyword evidence="2" id="KW-0238">DNA-binding</keyword>
<sequence>MGSSASPRGPDLRYIDTREIRIDRQGVHELSRGEYPMFGFVAKGSVRVTLEMGLRPATSPVSYGEVFLLPPNCRCTAQNSDKQPSRLILIRFRTEGGAELPLPGRPERGAKGGSLRLLRARMPRLLAWVPDMLEAGSAEEPTAAYYLAQSHLYAIAAELWTSNRTSSGAGGLTDYVLQVKQDMLRDCRTPIDVEEIARLSGVSSARFYREFKLLTGLTPLRYMTAVRLKESLRLLANRPSSVAEVAHAVGYPDELYFSRLFKKHTGLSPTDYMLRAKIRVANLCPVFRGDLSVLGITPVLELPREWYGDPNKGEYIKRVEQCRPDVIFTAPVPDDVYAKLSQICPVVMIQWKGYSWKERLLQISGTLGLSAIAERWLAVFRQKIDNARLLLRRHLKDRPFLVVSAYRGPFYRVYGMKRIKVRDLFYDELHLTPPEAIRDLHFLDANSLKDVAALDCDHVIFLVPETMEEEECIRLEEDWLQLKRSRRKKHIILIRHEDPLLYNASFYDTLVDQFVTYLAIHRLL</sequence>
<dbReference type="InterPro" id="IPR050204">
    <property type="entry name" value="AraC_XylS_family_regulators"/>
</dbReference>
<keyword evidence="1" id="KW-0805">Transcription regulation</keyword>
<dbReference type="Gene3D" id="3.40.50.1980">
    <property type="entry name" value="Nitrogenase molybdenum iron protein domain"/>
    <property type="match status" value="2"/>
</dbReference>
<keyword evidence="6" id="KW-1185">Reference proteome</keyword>
<dbReference type="Proteomes" id="UP001596528">
    <property type="component" value="Unassembled WGS sequence"/>
</dbReference>
<dbReference type="SUPFAM" id="SSF46689">
    <property type="entry name" value="Homeodomain-like"/>
    <property type="match status" value="2"/>
</dbReference>
<name>A0ABW2V2X2_9BACL</name>
<dbReference type="PRINTS" id="PR00032">
    <property type="entry name" value="HTHARAC"/>
</dbReference>
<organism evidence="5 6">
    <name type="scientific">Paenibacillus thermoaerophilus</name>
    <dbReference type="NCBI Taxonomy" id="1215385"/>
    <lineage>
        <taxon>Bacteria</taxon>
        <taxon>Bacillati</taxon>
        <taxon>Bacillota</taxon>
        <taxon>Bacilli</taxon>
        <taxon>Bacillales</taxon>
        <taxon>Paenibacillaceae</taxon>
        <taxon>Paenibacillus</taxon>
    </lineage>
</organism>
<dbReference type="PANTHER" id="PTHR46796">
    <property type="entry name" value="HTH-TYPE TRANSCRIPTIONAL ACTIVATOR RHAS-RELATED"/>
    <property type="match status" value="1"/>
</dbReference>
<evidence type="ECO:0000256" key="2">
    <source>
        <dbReference type="ARBA" id="ARBA00023125"/>
    </source>
</evidence>
<accession>A0ABW2V2X2</accession>
<evidence type="ECO:0000256" key="3">
    <source>
        <dbReference type="ARBA" id="ARBA00023163"/>
    </source>
</evidence>
<dbReference type="PROSITE" id="PS00041">
    <property type="entry name" value="HTH_ARAC_FAMILY_1"/>
    <property type="match status" value="1"/>
</dbReference>
<dbReference type="EMBL" id="JBHTGQ010000011">
    <property type="protein sequence ID" value="MFC7749365.1"/>
    <property type="molecule type" value="Genomic_DNA"/>
</dbReference>
<dbReference type="Pfam" id="PF12833">
    <property type="entry name" value="HTH_18"/>
    <property type="match status" value="1"/>
</dbReference>
<dbReference type="SUPFAM" id="SSF53807">
    <property type="entry name" value="Helical backbone' metal receptor"/>
    <property type="match status" value="1"/>
</dbReference>
<dbReference type="InterPro" id="IPR009057">
    <property type="entry name" value="Homeodomain-like_sf"/>
</dbReference>
<dbReference type="RefSeq" id="WP_138789556.1">
    <property type="nucleotide sequence ID" value="NZ_JBHTGQ010000011.1"/>
</dbReference>
<evidence type="ECO:0000259" key="4">
    <source>
        <dbReference type="PROSITE" id="PS01124"/>
    </source>
</evidence>
<evidence type="ECO:0000256" key="1">
    <source>
        <dbReference type="ARBA" id="ARBA00023015"/>
    </source>
</evidence>
<evidence type="ECO:0000313" key="6">
    <source>
        <dbReference type="Proteomes" id="UP001596528"/>
    </source>
</evidence>
<keyword evidence="3" id="KW-0804">Transcription</keyword>
<dbReference type="InterPro" id="IPR018062">
    <property type="entry name" value="HTH_AraC-typ_CS"/>
</dbReference>
<dbReference type="InterPro" id="IPR020449">
    <property type="entry name" value="Tscrpt_reg_AraC-type_HTH"/>
</dbReference>
<gene>
    <name evidence="5" type="ORF">ACFQWB_05325</name>
</gene>
<evidence type="ECO:0000313" key="5">
    <source>
        <dbReference type="EMBL" id="MFC7749365.1"/>
    </source>
</evidence>